<dbReference type="AlphaFoldDB" id="A0ABD0UJU2"/>
<name>A0ABD0UJU2_DENTH</name>
<evidence type="ECO:0000313" key="2">
    <source>
        <dbReference type="Proteomes" id="UP001552299"/>
    </source>
</evidence>
<evidence type="ECO:0000313" key="1">
    <source>
        <dbReference type="EMBL" id="KAL0912856.1"/>
    </source>
</evidence>
<proteinExistence type="predicted"/>
<sequence>MVLERIRLFFFASHLVADRFSLTHQPDSVSLPPHLRGIVVVDERGHRWRCMLIRSKRTLVVAEYFVSMRPGTHIEACTFTGVVPSPVRAADVTSTSHHTEEPRRLDFTGFSTLGPSDDFSFSLDPYGSFWLDESSWADTASLTEFFGRPSYTPMISNLVPIEFSFVPESYPADSMSPSIALIQDLQNLGTCLLPPLTRLSSYLLVSGLKVLSYLSGRHCVARRSFYVRQLRSLSILRAGATLPELEERVAR</sequence>
<accession>A0ABD0UJU2</accession>
<dbReference type="Proteomes" id="UP001552299">
    <property type="component" value="Unassembled WGS sequence"/>
</dbReference>
<dbReference type="EMBL" id="JANQDX010000013">
    <property type="protein sequence ID" value="KAL0912856.1"/>
    <property type="molecule type" value="Genomic_DNA"/>
</dbReference>
<reference evidence="1 2" key="1">
    <citation type="journal article" date="2024" name="Plant Biotechnol. J.">
        <title>Dendrobium thyrsiflorum genome and its molecular insights into genes involved in important horticultural traits.</title>
        <authorList>
            <person name="Chen B."/>
            <person name="Wang J.Y."/>
            <person name="Zheng P.J."/>
            <person name="Li K.L."/>
            <person name="Liang Y.M."/>
            <person name="Chen X.F."/>
            <person name="Zhang C."/>
            <person name="Zhao X."/>
            <person name="He X."/>
            <person name="Zhang G.Q."/>
            <person name="Liu Z.J."/>
            <person name="Xu Q."/>
        </authorList>
    </citation>
    <scope>NUCLEOTIDE SEQUENCE [LARGE SCALE GENOMIC DNA]</scope>
    <source>
        <strain evidence="1">GZMU011</strain>
    </source>
</reference>
<gene>
    <name evidence="1" type="ORF">M5K25_016270</name>
</gene>
<keyword evidence="2" id="KW-1185">Reference proteome</keyword>
<comment type="caution">
    <text evidence="1">The sequence shown here is derived from an EMBL/GenBank/DDBJ whole genome shotgun (WGS) entry which is preliminary data.</text>
</comment>
<organism evidence="1 2">
    <name type="scientific">Dendrobium thyrsiflorum</name>
    <name type="common">Pinecone-like raceme dendrobium</name>
    <name type="synonym">Orchid</name>
    <dbReference type="NCBI Taxonomy" id="117978"/>
    <lineage>
        <taxon>Eukaryota</taxon>
        <taxon>Viridiplantae</taxon>
        <taxon>Streptophyta</taxon>
        <taxon>Embryophyta</taxon>
        <taxon>Tracheophyta</taxon>
        <taxon>Spermatophyta</taxon>
        <taxon>Magnoliopsida</taxon>
        <taxon>Liliopsida</taxon>
        <taxon>Asparagales</taxon>
        <taxon>Orchidaceae</taxon>
        <taxon>Epidendroideae</taxon>
        <taxon>Malaxideae</taxon>
        <taxon>Dendrobiinae</taxon>
        <taxon>Dendrobium</taxon>
    </lineage>
</organism>
<protein>
    <submittedName>
        <fullName evidence="1">Uncharacterized protein</fullName>
    </submittedName>
</protein>